<comment type="caution">
    <text evidence="2">The sequence shown here is derived from an EMBL/GenBank/DDBJ whole genome shotgun (WGS) entry which is preliminary data.</text>
</comment>
<dbReference type="EMBL" id="JAPQKP010000005">
    <property type="protein sequence ID" value="KAJ5188409.1"/>
    <property type="molecule type" value="Genomic_DNA"/>
</dbReference>
<accession>A0A9W9M4F7</accession>
<dbReference type="Pfam" id="PF01636">
    <property type="entry name" value="APH"/>
    <property type="match status" value="1"/>
</dbReference>
<dbReference type="Proteomes" id="UP001150879">
    <property type="component" value="Unassembled WGS sequence"/>
</dbReference>
<name>A0A9W9M4F7_9EURO</name>
<feature type="domain" description="Aminoglycoside phosphotransferase" evidence="1">
    <location>
        <begin position="4"/>
        <end position="41"/>
    </location>
</feature>
<proteinExistence type="predicted"/>
<keyword evidence="3" id="KW-1185">Reference proteome</keyword>
<dbReference type="InterPro" id="IPR011009">
    <property type="entry name" value="Kinase-like_dom_sf"/>
</dbReference>
<reference evidence="2" key="2">
    <citation type="journal article" date="2023" name="IMA Fungus">
        <title>Comparative genomic study of the Penicillium genus elucidates a diverse pangenome and 15 lateral gene transfer events.</title>
        <authorList>
            <person name="Petersen C."/>
            <person name="Sorensen T."/>
            <person name="Nielsen M.R."/>
            <person name="Sondergaard T.E."/>
            <person name="Sorensen J.L."/>
            <person name="Fitzpatrick D.A."/>
            <person name="Frisvad J.C."/>
            <person name="Nielsen K.L."/>
        </authorList>
    </citation>
    <scope>NUCLEOTIDE SEQUENCE</scope>
    <source>
        <strain evidence="2">IBT 16849</strain>
    </source>
</reference>
<organism evidence="2 3">
    <name type="scientific">Penicillium cf. griseofulvum</name>
    <dbReference type="NCBI Taxonomy" id="2972120"/>
    <lineage>
        <taxon>Eukaryota</taxon>
        <taxon>Fungi</taxon>
        <taxon>Dikarya</taxon>
        <taxon>Ascomycota</taxon>
        <taxon>Pezizomycotina</taxon>
        <taxon>Eurotiomycetes</taxon>
        <taxon>Eurotiomycetidae</taxon>
        <taxon>Eurotiales</taxon>
        <taxon>Aspergillaceae</taxon>
        <taxon>Penicillium</taxon>
    </lineage>
</organism>
<dbReference type="InterPro" id="IPR002575">
    <property type="entry name" value="Aminoglycoside_PTrfase"/>
</dbReference>
<gene>
    <name evidence="2" type="ORF">N7472_007423</name>
</gene>
<sequence>MSTADLHPRNIIIDRGRVSEIVDWECATFYPEYWEFTKLFYGLQLIPEIQDVIHDAFMGDTYEEELKAER</sequence>
<dbReference type="Gene3D" id="3.90.1200.10">
    <property type="match status" value="1"/>
</dbReference>
<protein>
    <submittedName>
        <fullName evidence="2">Aminoglycoside phosphotransferase</fullName>
    </submittedName>
</protein>
<evidence type="ECO:0000313" key="3">
    <source>
        <dbReference type="Proteomes" id="UP001150879"/>
    </source>
</evidence>
<dbReference type="SUPFAM" id="SSF56112">
    <property type="entry name" value="Protein kinase-like (PK-like)"/>
    <property type="match status" value="1"/>
</dbReference>
<reference evidence="2" key="1">
    <citation type="submission" date="2022-11" db="EMBL/GenBank/DDBJ databases">
        <authorList>
            <person name="Petersen C."/>
        </authorList>
    </citation>
    <scope>NUCLEOTIDE SEQUENCE</scope>
    <source>
        <strain evidence="2">IBT 16849</strain>
    </source>
</reference>
<evidence type="ECO:0000313" key="2">
    <source>
        <dbReference type="EMBL" id="KAJ5188409.1"/>
    </source>
</evidence>
<dbReference type="OrthoDB" id="2906425at2759"/>
<evidence type="ECO:0000259" key="1">
    <source>
        <dbReference type="Pfam" id="PF01636"/>
    </source>
</evidence>
<dbReference type="AlphaFoldDB" id="A0A9W9M4F7"/>